<evidence type="ECO:0000313" key="1">
    <source>
        <dbReference type="EMBL" id="SDD90750.1"/>
    </source>
</evidence>
<dbReference type="Pfam" id="PF10127">
    <property type="entry name" value="RlaP"/>
    <property type="match status" value="1"/>
</dbReference>
<gene>
    <name evidence="1" type="ORF">SAMN04489747_2031</name>
</gene>
<organism evidence="1 2">
    <name type="scientific">Auraticoccus monumenti</name>
    <dbReference type="NCBI Taxonomy" id="675864"/>
    <lineage>
        <taxon>Bacteria</taxon>
        <taxon>Bacillati</taxon>
        <taxon>Actinomycetota</taxon>
        <taxon>Actinomycetes</taxon>
        <taxon>Propionibacteriales</taxon>
        <taxon>Propionibacteriaceae</taxon>
        <taxon>Auraticoccus</taxon>
    </lineage>
</organism>
<dbReference type="PANTHER" id="PTHR34817:SF2">
    <property type="entry name" value="NUCLEOTIDYLTRANSFERASE"/>
    <property type="match status" value="1"/>
</dbReference>
<accession>A0A1G6YK85</accession>
<evidence type="ECO:0000313" key="2">
    <source>
        <dbReference type="Proteomes" id="UP000198546"/>
    </source>
</evidence>
<protein>
    <recommendedName>
        <fullName evidence="3">Nucleotidyltransferase</fullName>
    </recommendedName>
</protein>
<dbReference type="EMBL" id="LT629688">
    <property type="protein sequence ID" value="SDD90750.1"/>
    <property type="molecule type" value="Genomic_DNA"/>
</dbReference>
<dbReference type="PANTHER" id="PTHR34817">
    <property type="entry name" value="NUCLEOTIDYLTRANSFERASE"/>
    <property type="match status" value="1"/>
</dbReference>
<name>A0A1G6YK85_9ACTN</name>
<reference evidence="1 2" key="1">
    <citation type="submission" date="2016-10" db="EMBL/GenBank/DDBJ databases">
        <authorList>
            <person name="de Groot N.N."/>
        </authorList>
    </citation>
    <scope>NUCLEOTIDE SEQUENCE [LARGE SCALE GENOMIC DNA]</scope>
    <source>
        <strain evidence="1 2">MON 2.2</strain>
    </source>
</reference>
<keyword evidence="2" id="KW-1185">Reference proteome</keyword>
<dbReference type="STRING" id="675864.SAMN04489747_2031"/>
<dbReference type="InterPro" id="IPR018775">
    <property type="entry name" value="RlaP"/>
</dbReference>
<evidence type="ECO:0008006" key="3">
    <source>
        <dbReference type="Google" id="ProtNLM"/>
    </source>
</evidence>
<proteinExistence type="predicted"/>
<dbReference type="AlphaFoldDB" id="A0A1G6YK85"/>
<dbReference type="Proteomes" id="UP000198546">
    <property type="component" value="Chromosome i"/>
</dbReference>
<sequence length="269" mass="29987">MRSLDPSMDTAVVSLIDARLDALAEEGVQVLWAVESGSRAWGFPSPDSDYDCRFLYRRPVEDYLSLWPARDVIETPLDAVLDVNGWDLAKALRLLERGNATLVEWLRSPLVYRGDLTFRDALLDLADTVVELSTLRRHHLHVARSNWPSNLDDASLKKLFYALRPALTLRWLRLHGSPTPPMDLPTLVGEGDLPHQAVRVVDELVTLKGRTRELGRGPVPSSVVALVLDELDRAEELLAAAGPPVDPAPRRAVIDAFFREAVLAQPARR</sequence>